<comment type="caution">
    <text evidence="1">The sequence shown here is derived from an EMBL/GenBank/DDBJ whole genome shotgun (WGS) entry which is preliminary data.</text>
</comment>
<accession>A0A7W8QGJ9</accession>
<evidence type="ECO:0000313" key="1">
    <source>
        <dbReference type="EMBL" id="MBB5429186.1"/>
    </source>
</evidence>
<proteinExistence type="predicted"/>
<keyword evidence="2" id="KW-1185">Reference proteome</keyword>
<organism evidence="1 2">
    <name type="scientific">Paraburkholderia atlantica</name>
    <dbReference type="NCBI Taxonomy" id="2654982"/>
    <lineage>
        <taxon>Bacteria</taxon>
        <taxon>Pseudomonadati</taxon>
        <taxon>Pseudomonadota</taxon>
        <taxon>Betaproteobacteria</taxon>
        <taxon>Burkholderiales</taxon>
        <taxon>Burkholderiaceae</taxon>
        <taxon>Paraburkholderia</taxon>
    </lineage>
</organism>
<protein>
    <submittedName>
        <fullName evidence="1">Uncharacterized protein</fullName>
    </submittedName>
</protein>
<dbReference type="EMBL" id="JACHDD010000020">
    <property type="protein sequence ID" value="MBB5429186.1"/>
    <property type="molecule type" value="Genomic_DNA"/>
</dbReference>
<dbReference type="Proteomes" id="UP000592780">
    <property type="component" value="Unassembled WGS sequence"/>
</dbReference>
<gene>
    <name evidence="1" type="ORF">HDG40_007383</name>
</gene>
<evidence type="ECO:0000313" key="2">
    <source>
        <dbReference type="Proteomes" id="UP000592780"/>
    </source>
</evidence>
<sequence>MRKILCSFTQHRRQPHEELERQRCPTKSFGRGTVPAISAHKRALALILDSSTALSVALTPASPEPHKAFTNPRVVGLPLAQAKTAEAADAGHSQAALHATSGACLRQLHHTEISTFSGRGKFFCPLSGRLLPRIRFFRVLLPAPHSLPHDLPATVRASDRWRRTGLPRPRSCRPASGLNFTSQRACPFSARPFPAAL</sequence>
<dbReference type="AlphaFoldDB" id="A0A7W8QGJ9"/>
<name>A0A7W8QGJ9_PARAM</name>
<reference evidence="1 2" key="1">
    <citation type="submission" date="2020-08" db="EMBL/GenBank/DDBJ databases">
        <title>Genomic Encyclopedia of Type Strains, Phase IV (KMG-V): Genome sequencing to study the core and pangenomes of soil and plant-associated prokaryotes.</title>
        <authorList>
            <person name="Whitman W."/>
        </authorList>
    </citation>
    <scope>NUCLEOTIDE SEQUENCE [LARGE SCALE GENOMIC DNA]</scope>
    <source>
        <strain evidence="1 2">JPY158</strain>
    </source>
</reference>